<keyword evidence="3 5" id="KW-0732">Signal</keyword>
<evidence type="ECO:0000256" key="2">
    <source>
        <dbReference type="ARBA" id="ARBA00022448"/>
    </source>
</evidence>
<dbReference type="PRINTS" id="PR00337">
    <property type="entry name" value="LEUILEVALBP"/>
</dbReference>
<dbReference type="PANTHER" id="PTHR30483:SF6">
    <property type="entry name" value="PERIPLASMIC BINDING PROTEIN OF ABC TRANSPORTER FOR NATURAL AMINO ACIDS"/>
    <property type="match status" value="1"/>
</dbReference>
<evidence type="ECO:0000256" key="3">
    <source>
        <dbReference type="ARBA" id="ARBA00022729"/>
    </source>
</evidence>
<evidence type="ECO:0000256" key="5">
    <source>
        <dbReference type="SAM" id="SignalP"/>
    </source>
</evidence>
<evidence type="ECO:0000256" key="1">
    <source>
        <dbReference type="ARBA" id="ARBA00010062"/>
    </source>
</evidence>
<dbReference type="Proteomes" id="UP000810292">
    <property type="component" value="Unassembled WGS sequence"/>
</dbReference>
<comment type="caution">
    <text evidence="7">The sequence shown here is derived from an EMBL/GenBank/DDBJ whole genome shotgun (WGS) entry which is preliminary data.</text>
</comment>
<name>A0A9D9ICP1_9SPIO</name>
<dbReference type="EMBL" id="JADIMF010000142">
    <property type="protein sequence ID" value="MBO8469791.1"/>
    <property type="molecule type" value="Genomic_DNA"/>
</dbReference>
<dbReference type="InterPro" id="IPR028081">
    <property type="entry name" value="Leu-bd"/>
</dbReference>
<organism evidence="7 8">
    <name type="scientific">Candidatus Ornithospirochaeta stercoravium</name>
    <dbReference type="NCBI Taxonomy" id="2840897"/>
    <lineage>
        <taxon>Bacteria</taxon>
        <taxon>Pseudomonadati</taxon>
        <taxon>Spirochaetota</taxon>
        <taxon>Spirochaetia</taxon>
        <taxon>Spirochaetales</taxon>
        <taxon>Spirochaetaceae</taxon>
        <taxon>Spirochaetaceae incertae sedis</taxon>
        <taxon>Candidatus Ornithospirochaeta</taxon>
    </lineage>
</organism>
<keyword evidence="2" id="KW-0813">Transport</keyword>
<dbReference type="InterPro" id="IPR000709">
    <property type="entry name" value="Leu_Ile_Val-bd"/>
</dbReference>
<dbReference type="SUPFAM" id="SSF53822">
    <property type="entry name" value="Periplasmic binding protein-like I"/>
    <property type="match status" value="1"/>
</dbReference>
<feature type="domain" description="Leucine-binding protein" evidence="6">
    <location>
        <begin position="29"/>
        <end position="361"/>
    </location>
</feature>
<reference evidence="7" key="1">
    <citation type="submission" date="2020-10" db="EMBL/GenBank/DDBJ databases">
        <authorList>
            <person name="Gilroy R."/>
        </authorList>
    </citation>
    <scope>NUCLEOTIDE SEQUENCE</scope>
    <source>
        <strain evidence="7">14700</strain>
    </source>
</reference>
<protein>
    <submittedName>
        <fullName evidence="7">ABC transporter substrate-binding protein</fullName>
    </submittedName>
</protein>
<reference evidence="7" key="2">
    <citation type="journal article" date="2021" name="PeerJ">
        <title>Extensive microbial diversity within the chicken gut microbiome revealed by metagenomics and culture.</title>
        <authorList>
            <person name="Gilroy R."/>
            <person name="Ravi A."/>
            <person name="Getino M."/>
            <person name="Pursley I."/>
            <person name="Horton D.L."/>
            <person name="Alikhan N.F."/>
            <person name="Baker D."/>
            <person name="Gharbi K."/>
            <person name="Hall N."/>
            <person name="Watson M."/>
            <person name="Adriaenssens E.M."/>
            <person name="Foster-Nyarko E."/>
            <person name="Jarju S."/>
            <person name="Secka A."/>
            <person name="Antonio M."/>
            <person name="Oren A."/>
            <person name="Chaudhuri R.R."/>
            <person name="La Ragione R."/>
            <person name="Hildebrand F."/>
            <person name="Pallen M.J."/>
        </authorList>
    </citation>
    <scope>NUCLEOTIDE SEQUENCE</scope>
    <source>
        <strain evidence="7">14700</strain>
    </source>
</reference>
<accession>A0A9D9ICP1</accession>
<gene>
    <name evidence="7" type="ORF">IAA72_08415</name>
</gene>
<evidence type="ECO:0000313" key="7">
    <source>
        <dbReference type="EMBL" id="MBO8469791.1"/>
    </source>
</evidence>
<proteinExistence type="inferred from homology"/>
<dbReference type="Gene3D" id="3.40.50.2300">
    <property type="match status" value="2"/>
</dbReference>
<dbReference type="Pfam" id="PF13458">
    <property type="entry name" value="Peripla_BP_6"/>
    <property type="match status" value="1"/>
</dbReference>
<evidence type="ECO:0000256" key="4">
    <source>
        <dbReference type="ARBA" id="ARBA00022970"/>
    </source>
</evidence>
<dbReference type="InterPro" id="IPR028082">
    <property type="entry name" value="Peripla_BP_I"/>
</dbReference>
<evidence type="ECO:0000259" key="6">
    <source>
        <dbReference type="Pfam" id="PF13458"/>
    </source>
</evidence>
<dbReference type="PANTHER" id="PTHR30483">
    <property type="entry name" value="LEUCINE-SPECIFIC-BINDING PROTEIN"/>
    <property type="match status" value="1"/>
</dbReference>
<keyword evidence="4" id="KW-0029">Amino-acid transport</keyword>
<comment type="similarity">
    <text evidence="1">Belongs to the leucine-binding protein family.</text>
</comment>
<dbReference type="AlphaFoldDB" id="A0A9D9ICP1"/>
<sequence>MRKAIAIILAAFVCIAAVAAGGASEDSNTYKIGFIGPLTGDNANYGIRCSNAAKLAISEINAAGGIDGKQLELIAEDSEGTVDKALASYEKLAYSDNVCAIVGPVFTSPALAVAQRCQEDGIVMISPSATHKDVTAQPASNPEGLNYVFRTVPSDALQSDVAAHYFYEVMGYRNLASLYAMNDYSQGLALGMKDTFEKLGGKVVAEETCMVGDKDFRTQLTQIRSANPEAIYIPNYTVEDAQILEQAAQLGITVPFLSSDGFSDPEIYNLAPDYTDGVIYVGPAQAEASTILSDFQAAYGAMYNGDAPDSFATNSYDATYIIAGALDRAGSADRQLIRDEVAATKDFQGANGTLNFAENGDLVASQGVYHVDGITPSYVGSFQIVDGHIVQVD</sequence>
<dbReference type="GO" id="GO:0006865">
    <property type="term" value="P:amino acid transport"/>
    <property type="evidence" value="ECO:0007669"/>
    <property type="project" value="UniProtKB-KW"/>
</dbReference>
<feature type="chain" id="PRO_5039112109" evidence="5">
    <location>
        <begin position="20"/>
        <end position="393"/>
    </location>
</feature>
<feature type="signal peptide" evidence="5">
    <location>
        <begin position="1"/>
        <end position="19"/>
    </location>
</feature>
<dbReference type="InterPro" id="IPR051010">
    <property type="entry name" value="BCAA_transport"/>
</dbReference>
<dbReference type="CDD" id="cd06347">
    <property type="entry name" value="PBP1_ABC_LivK_ligand_binding-like"/>
    <property type="match status" value="1"/>
</dbReference>
<evidence type="ECO:0000313" key="8">
    <source>
        <dbReference type="Proteomes" id="UP000810292"/>
    </source>
</evidence>